<dbReference type="EMBL" id="CP010525">
    <property type="protein sequence ID" value="AJO22831.1"/>
    <property type="molecule type" value="Genomic_DNA"/>
</dbReference>
<reference evidence="2" key="1">
    <citation type="submission" date="2015-01" db="EMBL/GenBank/DDBJ databases">
        <title>Comparative genome analysis of Bacillus coagulans HM-08, Clostridium butyricum HM-68, Bacillus subtilis HM-66 and Bacillus paralicheniformis BL-09.</title>
        <authorList>
            <person name="Zhang H."/>
        </authorList>
    </citation>
    <scope>NUCLEOTIDE SEQUENCE [LARGE SCALE GENOMIC DNA]</scope>
    <source>
        <strain evidence="2">HM-08</strain>
    </source>
</reference>
<accession>A0AAN0WBW7</accession>
<name>A0AAN0WBW7_HEYCO</name>
<protein>
    <submittedName>
        <fullName evidence="1">Uncharacterized protein</fullName>
    </submittedName>
</protein>
<evidence type="ECO:0000313" key="1">
    <source>
        <dbReference type="EMBL" id="AJO22831.1"/>
    </source>
</evidence>
<proteinExistence type="predicted"/>
<gene>
    <name evidence="1" type="ORF">SB48_HM08orf03233</name>
</gene>
<evidence type="ECO:0000313" key="2">
    <source>
        <dbReference type="Proteomes" id="UP000032024"/>
    </source>
</evidence>
<dbReference type="AlphaFoldDB" id="A0AAN0WBW7"/>
<sequence>MKRPLLGFVGFFWIREKCASFVDFRHFYCSPPKVPLKWFLIKMNC</sequence>
<dbReference type="Proteomes" id="UP000032024">
    <property type="component" value="Chromosome"/>
</dbReference>
<organism evidence="1 2">
    <name type="scientific">Heyndrickxia coagulans</name>
    <name type="common">Weizmannia coagulans</name>
    <dbReference type="NCBI Taxonomy" id="1398"/>
    <lineage>
        <taxon>Bacteria</taxon>
        <taxon>Bacillati</taxon>
        <taxon>Bacillota</taxon>
        <taxon>Bacilli</taxon>
        <taxon>Bacillales</taxon>
        <taxon>Bacillaceae</taxon>
        <taxon>Heyndrickxia</taxon>
    </lineage>
</organism>
<keyword evidence="2" id="KW-1185">Reference proteome</keyword>